<dbReference type="SUPFAM" id="SSF49899">
    <property type="entry name" value="Concanavalin A-like lectins/glucanases"/>
    <property type="match status" value="1"/>
</dbReference>
<dbReference type="EMBL" id="CAJNOM010000544">
    <property type="protein sequence ID" value="CAF1493725.1"/>
    <property type="molecule type" value="Genomic_DNA"/>
</dbReference>
<dbReference type="InterPro" id="IPR013320">
    <property type="entry name" value="ConA-like_dom_sf"/>
</dbReference>
<dbReference type="EMBL" id="CAJNOI010000132">
    <property type="protein sequence ID" value="CAF1108937.1"/>
    <property type="molecule type" value="Genomic_DNA"/>
</dbReference>
<dbReference type="Proteomes" id="UP000663832">
    <property type="component" value="Unassembled WGS sequence"/>
</dbReference>
<feature type="chain" id="PRO_5035601877" description="MAM domain-containing protein" evidence="3">
    <location>
        <begin position="18"/>
        <end position="471"/>
    </location>
</feature>
<dbReference type="AlphaFoldDB" id="A0A814PPB5"/>
<keyword evidence="3" id="KW-0732">Signal</keyword>
<evidence type="ECO:0000256" key="2">
    <source>
        <dbReference type="SAM" id="Phobius"/>
    </source>
</evidence>
<accession>A0A814PPB5</accession>
<dbReference type="GO" id="GO:0016020">
    <property type="term" value="C:membrane"/>
    <property type="evidence" value="ECO:0007669"/>
    <property type="project" value="InterPro"/>
</dbReference>
<keyword evidence="2" id="KW-0472">Membrane</keyword>
<feature type="domain" description="MAM" evidence="4">
    <location>
        <begin position="24"/>
        <end position="241"/>
    </location>
</feature>
<dbReference type="PROSITE" id="PS50060">
    <property type="entry name" value="MAM_2"/>
    <property type="match status" value="1"/>
</dbReference>
<proteinExistence type="predicted"/>
<feature type="signal peptide" evidence="3">
    <location>
        <begin position="1"/>
        <end position="17"/>
    </location>
</feature>
<evidence type="ECO:0000313" key="7">
    <source>
        <dbReference type="Proteomes" id="UP000663832"/>
    </source>
</evidence>
<evidence type="ECO:0000259" key="4">
    <source>
        <dbReference type="PROSITE" id="PS50060"/>
    </source>
</evidence>
<protein>
    <recommendedName>
        <fullName evidence="4">MAM domain-containing protein</fullName>
    </recommendedName>
</protein>
<dbReference type="Proteomes" id="UP000663877">
    <property type="component" value="Unassembled WGS sequence"/>
</dbReference>
<organism evidence="5 8">
    <name type="scientific">Adineta steineri</name>
    <dbReference type="NCBI Taxonomy" id="433720"/>
    <lineage>
        <taxon>Eukaryota</taxon>
        <taxon>Metazoa</taxon>
        <taxon>Spiralia</taxon>
        <taxon>Gnathifera</taxon>
        <taxon>Rotifera</taxon>
        <taxon>Eurotatoria</taxon>
        <taxon>Bdelloidea</taxon>
        <taxon>Adinetida</taxon>
        <taxon>Adinetidae</taxon>
        <taxon>Adineta</taxon>
    </lineage>
</organism>
<evidence type="ECO:0000256" key="3">
    <source>
        <dbReference type="SAM" id="SignalP"/>
    </source>
</evidence>
<reference evidence="5" key="1">
    <citation type="submission" date="2021-02" db="EMBL/GenBank/DDBJ databases">
        <authorList>
            <person name="Nowell W R."/>
        </authorList>
    </citation>
    <scope>NUCLEOTIDE SEQUENCE</scope>
</reference>
<keyword evidence="7" id="KW-1185">Reference proteome</keyword>
<keyword evidence="2" id="KW-0812">Transmembrane</keyword>
<comment type="caution">
    <text evidence="5">The sequence shown here is derived from an EMBL/GenBank/DDBJ whole genome shotgun (WGS) entry which is preliminary data.</text>
</comment>
<dbReference type="InterPro" id="IPR000998">
    <property type="entry name" value="MAM_dom"/>
</dbReference>
<feature type="region of interest" description="Disordered" evidence="1">
    <location>
        <begin position="391"/>
        <end position="432"/>
    </location>
</feature>
<evidence type="ECO:0000256" key="1">
    <source>
        <dbReference type="SAM" id="MobiDB-lite"/>
    </source>
</evidence>
<evidence type="ECO:0000313" key="5">
    <source>
        <dbReference type="EMBL" id="CAF1108937.1"/>
    </source>
</evidence>
<evidence type="ECO:0000313" key="8">
    <source>
        <dbReference type="Proteomes" id="UP000663877"/>
    </source>
</evidence>
<sequence length="471" mass="51670">MKIFISFLLIFIKYGELKEITTLFNCTFDDGLIDDCIFNGILPFGDSLEIDKGQNTIDLSDRPLSDATSVFSPTMNGEMCTFPYDLNGSDMHFCLYDENTMNSTCPTESGNQTCAKGQYGFKTTSDPHGFLAIYKSTTLIVTNSTNEQHCLSFYYSFTNIFGSPYITFRMRPNSNTMDGEIIVTVKPNYGNKWHYSQTSFTPITEEYYIIFVLYRDRDVDVVTNFTFALDNISIISGSCFDTTNDSVTTDSSISTETSTITIDSNTYTTNKQTITPTIGSSVTFDNQENETTTATSSTNTTETNIITSSTTTKLADISSTTISTSTSTIPSTYVSTTTSPDTTTISLTQTSTTTSTVVSITTTYHTTTTRATRTSLTTSTDFTITATTRTTATRSTRTTASRATRTSTTTSTRTTATRATHTSTSTYTDTSTTKYKPKNLPLILGLSLGLGIPALLTIIVIVVYIVKFVLK</sequence>
<evidence type="ECO:0000313" key="6">
    <source>
        <dbReference type="EMBL" id="CAF1493725.1"/>
    </source>
</evidence>
<feature type="transmembrane region" description="Helical" evidence="2">
    <location>
        <begin position="442"/>
        <end position="466"/>
    </location>
</feature>
<dbReference type="Pfam" id="PF00629">
    <property type="entry name" value="MAM"/>
    <property type="match status" value="1"/>
</dbReference>
<name>A0A814PPB5_9BILA</name>
<dbReference type="OrthoDB" id="10054906at2759"/>
<dbReference type="Gene3D" id="2.60.120.200">
    <property type="match status" value="1"/>
</dbReference>
<keyword evidence="2" id="KW-1133">Transmembrane helix</keyword>
<gene>
    <name evidence="5" type="ORF">BJG266_LOCUS21783</name>
    <name evidence="6" type="ORF">QVE165_LOCUS43046</name>
</gene>